<protein>
    <recommendedName>
        <fullName evidence="1">E2 ubiquitin-conjugating enzyme</fullName>
        <ecNumber evidence="1">2.3.2.23</ecNumber>
    </recommendedName>
</protein>
<dbReference type="Pfam" id="PF23044">
    <property type="entry name" value="SH3-C_UBE2O"/>
    <property type="match status" value="1"/>
</dbReference>
<proteinExistence type="predicted"/>
<dbReference type="EMBL" id="LR862143">
    <property type="protein sequence ID" value="CAD1823627.1"/>
    <property type="molecule type" value="Genomic_DNA"/>
</dbReference>
<dbReference type="Pfam" id="PF00179">
    <property type="entry name" value="UQ_con"/>
    <property type="match status" value="1"/>
</dbReference>
<dbReference type="GO" id="GO:0005524">
    <property type="term" value="F:ATP binding"/>
    <property type="evidence" value="ECO:0007669"/>
    <property type="project" value="UniProtKB-KW"/>
</dbReference>
<sequence length="921" mass="103060">MISVSTQREASPLADKLLLLFSLCYISENIIFGSSVVSCLFFWQSKRREIINSVGARGTRTMDMLVIDSDSEFYADSTDSEDQYDSESSYGGVPKHFLGRVVDVDMVVDLETTAGDSIKDVNSKKLCRVRSLVPGDSVIMGPWIGKVERVFDLVTVVFSDGAKCEILIRDEDVLKPVPPNLFEDAPYFYYPGQRVRINHPSISKPVRWLCGKASRDEGTVCHVEIGSVHVKWITSVLNDGVRSLIPSNLQEPKNLTLLQCFQYANWQLGDWCTLPVDYFRDLQKNAGNKSATLSTAPKNFTKMQKEVGMNGRDCMQTFVISKTKRTVDVLWQNGNLSIGLDPQNLSPVNNLGDHDFWPEQCVLEKVTSEDLCVLRRQHVGVVRQMDAIEKTVKVKWIVPELKQDGGSNEEMVSAYELVEHPDFSYCIGDVVLRSAPSPEKMNENLSVTELSDEAFHGFLSYFGIVIGFKDGAIEVKWASGLISKVQPAEIFGLDRLLETAATLSTNEESIPENVAVDLQEQEKQLCQKDPKKVLDDSCGDRVSGLQKATSYLLPKVAFDFITNVTSSLFGSSSSNSKSGIIREESKYQILKTEELQPDVDDSQLECTDQQVEAVEQSEKPTLSSESDKPRKFKQFDVVNECFDHHFINESGNENAKRVWLKKIRKEWSVLENDLPDSICVRVYEERMDLLRACIVGAAGTPYHDGLFFFDIYFPPEYPHEPPLVHYNSGGLRLNPNLYESGKVCLSLLKTWTGSGSEMWNPESSTVLQVLLSLQALVLNEKPYFNEAGYDKQIGRAEGEKNSVTYNENAFLLSCKSMLYLLNKPPKHFEELVEEHFTSRSRHILLACGAYLNGAQVGHAYESDDGKASGENPKSCSTGFKLMLAKLLPKLVSAFTELGTDCAQFLDLLNQVPHSGNNSLSN</sequence>
<dbReference type="SUPFAM" id="SSF54495">
    <property type="entry name" value="UBC-like"/>
    <property type="match status" value="1"/>
</dbReference>
<dbReference type="InterPro" id="IPR057735">
    <property type="entry name" value="UBE2O-like_tSH3-B"/>
</dbReference>
<dbReference type="Pfam" id="PF23043">
    <property type="entry name" value="SH3-B_UBE2O"/>
    <property type="match status" value="1"/>
</dbReference>
<evidence type="ECO:0000256" key="2">
    <source>
        <dbReference type="ARBA" id="ARBA00022679"/>
    </source>
</evidence>
<evidence type="ECO:0000313" key="7">
    <source>
        <dbReference type="EMBL" id="CAD1823627.1"/>
    </source>
</evidence>
<reference evidence="7" key="1">
    <citation type="submission" date="2020-07" db="EMBL/GenBank/DDBJ databases">
        <authorList>
            <person name="Lin J."/>
        </authorList>
    </citation>
    <scope>NUCLEOTIDE SEQUENCE</scope>
</reference>
<gene>
    <name evidence="7" type="ORF">CB5_LOCUS6838</name>
</gene>
<dbReference type="PROSITE" id="PS50127">
    <property type="entry name" value="UBC_2"/>
    <property type="match status" value="1"/>
</dbReference>
<dbReference type="GO" id="GO:0061631">
    <property type="term" value="F:ubiquitin conjugating enzyme activity"/>
    <property type="evidence" value="ECO:0007669"/>
    <property type="project" value="UniProtKB-EC"/>
</dbReference>
<feature type="domain" description="UBC core" evidence="6">
    <location>
        <begin position="658"/>
        <end position="818"/>
    </location>
</feature>
<evidence type="ECO:0000256" key="3">
    <source>
        <dbReference type="ARBA" id="ARBA00022741"/>
    </source>
</evidence>
<dbReference type="AlphaFoldDB" id="A0A6V7NYK8"/>
<keyword evidence="3" id="KW-0547">Nucleotide-binding</keyword>
<organism evidence="7">
    <name type="scientific">Ananas comosus var. bracteatus</name>
    <name type="common">red pineapple</name>
    <dbReference type="NCBI Taxonomy" id="296719"/>
    <lineage>
        <taxon>Eukaryota</taxon>
        <taxon>Viridiplantae</taxon>
        <taxon>Streptophyta</taxon>
        <taxon>Embryophyta</taxon>
        <taxon>Tracheophyta</taxon>
        <taxon>Spermatophyta</taxon>
        <taxon>Magnoliopsida</taxon>
        <taxon>Liliopsida</taxon>
        <taxon>Poales</taxon>
        <taxon>Bromeliaceae</taxon>
        <taxon>Bromelioideae</taxon>
        <taxon>Ananas</taxon>
    </lineage>
</organism>
<name>A0A6V7NYK8_ANACO</name>
<dbReference type="InterPro" id="IPR057733">
    <property type="entry name" value="UBE2O-like_SH3-B"/>
</dbReference>
<dbReference type="PANTHER" id="PTHR46116:SF15">
    <property type="entry name" value="(E3-INDEPENDENT) E2 UBIQUITIN-CONJUGATING ENZYME"/>
    <property type="match status" value="1"/>
</dbReference>
<accession>A0A6V7NYK8</accession>
<dbReference type="Pfam" id="PF23046">
    <property type="entry name" value="tSH3-B_UBE2O"/>
    <property type="match status" value="1"/>
</dbReference>
<evidence type="ECO:0000256" key="5">
    <source>
        <dbReference type="ARBA" id="ARBA00022840"/>
    </source>
</evidence>
<dbReference type="SMART" id="SM00212">
    <property type="entry name" value="UBCc"/>
    <property type="match status" value="1"/>
</dbReference>
<dbReference type="InterPro" id="IPR057734">
    <property type="entry name" value="UBE2O-like_SH3-C"/>
</dbReference>
<dbReference type="EC" id="2.3.2.23" evidence="1"/>
<keyword evidence="4" id="KW-0833">Ubl conjugation pathway</keyword>
<keyword evidence="5" id="KW-0067">ATP-binding</keyword>
<evidence type="ECO:0000256" key="4">
    <source>
        <dbReference type="ARBA" id="ARBA00022786"/>
    </source>
</evidence>
<dbReference type="CDD" id="cd23837">
    <property type="entry name" value="UBCc_UBE2O"/>
    <property type="match status" value="1"/>
</dbReference>
<dbReference type="InterPro" id="IPR016135">
    <property type="entry name" value="UBQ-conjugating_enzyme/RWD"/>
</dbReference>
<dbReference type="PANTHER" id="PTHR46116">
    <property type="entry name" value="(E3-INDEPENDENT) E2 UBIQUITIN-CONJUGATING ENZYME"/>
    <property type="match status" value="1"/>
</dbReference>
<evidence type="ECO:0000256" key="1">
    <source>
        <dbReference type="ARBA" id="ARBA00012486"/>
    </source>
</evidence>
<evidence type="ECO:0000259" key="6">
    <source>
        <dbReference type="PROSITE" id="PS50127"/>
    </source>
</evidence>
<keyword evidence="2" id="KW-0808">Transferase</keyword>
<dbReference type="FunFam" id="3.10.110.10:FF:000028">
    <property type="entry name" value="Probable ubiquitin-conjugating enzyme E2 23"/>
    <property type="match status" value="1"/>
</dbReference>
<dbReference type="Gene3D" id="3.10.110.10">
    <property type="entry name" value="Ubiquitin Conjugating Enzyme"/>
    <property type="match status" value="1"/>
</dbReference>
<dbReference type="InterPro" id="IPR000608">
    <property type="entry name" value="UBC"/>
</dbReference>